<dbReference type="NCBIfam" id="TIGR03919">
    <property type="entry name" value="T7SS_EccB"/>
    <property type="match status" value="1"/>
</dbReference>
<dbReference type="GO" id="GO:0016787">
    <property type="term" value="F:hydrolase activity"/>
    <property type="evidence" value="ECO:0007669"/>
    <property type="project" value="UniProtKB-KW"/>
</dbReference>
<keyword evidence="3" id="KW-1003">Cell membrane</keyword>
<dbReference type="InterPro" id="IPR042485">
    <property type="entry name" value="T7SS_EccB_R3"/>
</dbReference>
<comment type="subcellular location">
    <subcellularLocation>
        <location evidence="1">Cell membrane</location>
        <topology evidence="1">Single-pass membrane protein</topology>
    </subcellularLocation>
</comment>
<keyword evidence="7" id="KW-0067">ATP-binding</keyword>
<gene>
    <name evidence="11" type="ORF">AWC08_09625</name>
</gene>
<keyword evidence="12" id="KW-1185">Reference proteome</keyword>
<accession>A0A1X1VC12</accession>
<dbReference type="InterPro" id="IPR007795">
    <property type="entry name" value="T7SS_EccB"/>
</dbReference>
<dbReference type="Pfam" id="PF05108">
    <property type="entry name" value="T7SS_ESX1_EccB"/>
    <property type="match status" value="1"/>
</dbReference>
<dbReference type="GO" id="GO:0005576">
    <property type="term" value="C:extracellular region"/>
    <property type="evidence" value="ECO:0007669"/>
    <property type="project" value="TreeGrafter"/>
</dbReference>
<evidence type="ECO:0000256" key="9">
    <source>
        <dbReference type="ARBA" id="ARBA00023136"/>
    </source>
</evidence>
<proteinExistence type="inferred from homology"/>
<comment type="similarity">
    <text evidence="2">Belongs to the EccB family.</text>
</comment>
<dbReference type="Gene3D" id="2.40.50.910">
    <property type="entry name" value="Type VII secretion system EccB, repeat 3 domain"/>
    <property type="match status" value="1"/>
</dbReference>
<dbReference type="GO" id="GO:0005524">
    <property type="term" value="F:ATP binding"/>
    <property type="evidence" value="ECO:0007669"/>
    <property type="project" value="UniProtKB-KW"/>
</dbReference>
<dbReference type="PANTHER" id="PTHR40765:SF2">
    <property type="entry name" value="ESX-2 SECRETION SYSTEM ATPASE ECCB2"/>
    <property type="match status" value="1"/>
</dbReference>
<protein>
    <submittedName>
        <fullName evidence="11">Type VII secretion protein EccB</fullName>
    </submittedName>
</protein>
<dbReference type="PANTHER" id="PTHR40765">
    <property type="entry name" value="ESX-2 SECRETION SYSTEM ATPASE ECCB2"/>
    <property type="match status" value="1"/>
</dbReference>
<evidence type="ECO:0000256" key="4">
    <source>
        <dbReference type="ARBA" id="ARBA00022692"/>
    </source>
</evidence>
<evidence type="ECO:0000256" key="7">
    <source>
        <dbReference type="ARBA" id="ARBA00022840"/>
    </source>
</evidence>
<evidence type="ECO:0000313" key="11">
    <source>
        <dbReference type="EMBL" id="ORV66587.1"/>
    </source>
</evidence>
<dbReference type="GO" id="GO:0005886">
    <property type="term" value="C:plasma membrane"/>
    <property type="evidence" value="ECO:0007669"/>
    <property type="project" value="UniProtKB-SubCell"/>
</dbReference>
<evidence type="ECO:0000256" key="8">
    <source>
        <dbReference type="ARBA" id="ARBA00022989"/>
    </source>
</evidence>
<evidence type="ECO:0000256" key="10">
    <source>
        <dbReference type="SAM" id="Phobius"/>
    </source>
</evidence>
<keyword evidence="5" id="KW-0547">Nucleotide-binding</keyword>
<dbReference type="AlphaFoldDB" id="A0A1X1VC12"/>
<evidence type="ECO:0000256" key="3">
    <source>
        <dbReference type="ARBA" id="ARBA00022475"/>
    </source>
</evidence>
<dbReference type="EMBL" id="LQOY01000251">
    <property type="protein sequence ID" value="ORV66587.1"/>
    <property type="molecule type" value="Genomic_DNA"/>
</dbReference>
<name>A0A1X1VC12_MYCGO</name>
<comment type="caution">
    <text evidence="11">The sequence shown here is derived from an EMBL/GenBank/DDBJ whole genome shotgun (WGS) entry which is preliminary data.</text>
</comment>
<keyword evidence="4 10" id="KW-0812">Transmembrane</keyword>
<feature type="transmembrane region" description="Helical" evidence="10">
    <location>
        <begin position="41"/>
        <end position="64"/>
    </location>
</feature>
<evidence type="ECO:0000256" key="1">
    <source>
        <dbReference type="ARBA" id="ARBA00004162"/>
    </source>
</evidence>
<evidence type="ECO:0000313" key="12">
    <source>
        <dbReference type="Proteomes" id="UP000193928"/>
    </source>
</evidence>
<keyword evidence="9 10" id="KW-0472">Membrane</keyword>
<organism evidence="11 12">
    <name type="scientific">Mycobacterium gordonae</name>
    <dbReference type="NCBI Taxonomy" id="1778"/>
    <lineage>
        <taxon>Bacteria</taxon>
        <taxon>Bacillati</taxon>
        <taxon>Actinomycetota</taxon>
        <taxon>Actinomycetes</taxon>
        <taxon>Mycobacteriales</taxon>
        <taxon>Mycobacteriaceae</taxon>
        <taxon>Mycobacterium</taxon>
    </lineage>
</organism>
<evidence type="ECO:0000256" key="6">
    <source>
        <dbReference type="ARBA" id="ARBA00022801"/>
    </source>
</evidence>
<evidence type="ECO:0000256" key="5">
    <source>
        <dbReference type="ARBA" id="ARBA00022741"/>
    </source>
</evidence>
<dbReference type="Proteomes" id="UP000193928">
    <property type="component" value="Unassembled WGS sequence"/>
</dbReference>
<reference evidence="11 12" key="1">
    <citation type="submission" date="2016-01" db="EMBL/GenBank/DDBJ databases">
        <title>The new phylogeny of the genus Mycobacterium.</title>
        <authorList>
            <person name="Tarcisio F."/>
            <person name="Conor M."/>
            <person name="Antonella G."/>
            <person name="Elisabetta G."/>
            <person name="Giulia F.S."/>
            <person name="Sara T."/>
            <person name="Anna F."/>
            <person name="Clotilde B."/>
            <person name="Roberto B."/>
            <person name="Veronica D.S."/>
            <person name="Fabio R."/>
            <person name="Monica P."/>
            <person name="Olivier J."/>
            <person name="Enrico T."/>
            <person name="Nicola S."/>
        </authorList>
    </citation>
    <scope>NUCLEOTIDE SEQUENCE [LARGE SCALE GENOMIC DNA]</scope>
    <source>
        <strain evidence="11 12">DSM 44160</strain>
    </source>
</reference>
<dbReference type="Gene3D" id="3.30.2390.20">
    <property type="entry name" value="Type VII secretion system EccB, repeat 1 domain"/>
    <property type="match status" value="1"/>
</dbReference>
<evidence type="ECO:0000256" key="2">
    <source>
        <dbReference type="ARBA" id="ARBA00008149"/>
    </source>
</evidence>
<dbReference type="InterPro" id="IPR044857">
    <property type="entry name" value="T7SS_EccB_R1"/>
</dbReference>
<keyword evidence="6" id="KW-0378">Hydrolase</keyword>
<sequence>MPAQVTTRAQVNGYRFLIRRLEHALIRADSRMIHDPMRGQIRSLLVGLVIAILITGAAGVLAFFKPSPNIGNAQILLSASNGGLYVRIGDRLHPVLNLASARLITGKPDAPKSVSDKWLNQLPRGPMVGIIGAPNSIHAGADMRTSVWTACDSVATPDVAKSVGVASVQTTVVAGDLTLDDDIRKATPAQMLLVRSGDAVYLIFDGVRAVIDPNDAVVVNALHLQNAATRAISGALLNAFPLVPPIRPVMIPGAGSAMPGLPAGYPVGSVVKTVDSRGEQLYVVLPDGLQPVSPAAADIIRYSNPAAPEAREVPPSVVSRVPIVHTLAIDHYPGVSPQIVNAEPDRVVCMQWERANSAAQATVRLLVGHRLPIPDGAQPVGLATGDGNGPGVDSVYVKPGTGEYIQATGGEADSRALGQLFYVSDAGVRYHIKDLPTAAALGVTGVHDPKLDTDVPQLAPWPVVSLLPAGPDLSQEAALVAHDGMGADPRGSKVEPPRS</sequence>
<keyword evidence="8 10" id="KW-1133">Transmembrane helix</keyword>